<sequence>MVSNAAIFFHPDGYLTARKDLKGRHVAGESFLNGFFRHSGQSEFICHAASPEQARSFAELAGRLAPGSSTQLVPTTAPEGLARVGCLFVPGPGIDRFVWQRRRVGQRTYSLCGITHTTSESPEMFGQLLTAPVQPWDAVICTSLAARASVEAILHPYAAFLSERFGAAKMPMPQLPVIPLGIDTGAFRFDEAVRHEERKRLGIAPDDMAVLFVGRLSFHAKAHPIPMYMALQRTAERTGRRIHLIQAGWFSNDSVAAAFQQGARRYCPSVNAIFLDGRLPDVRTRIWAAADLFTSLSDNIQETFGITPLEAMAAGLPVVVADWNGYRETVRHGVDGFRIPTMLPPLGSGLDLAERYAIGVDTYDYYIGRASQMTSVDIDAAEDAFTRLTLDGALRRQMGEAARARAGEFDWRVIVPRYQELWRELATIRGQGVESAPWRGGNLPDGDARIGPNPVRPDPMSMFASYPTETLSGATRLVRTEGASMAMLTELLADPLNSTARGLLSPPAELALALDAFAPPLGRSVAEVAAQLPADHRLMFARSLVHLLKFGLLRMAPPPVA</sequence>
<dbReference type="AlphaFoldDB" id="A0A060DVD2"/>
<dbReference type="KEGG" id="abq:ABAZ39_33375"/>
<dbReference type="CDD" id="cd03801">
    <property type="entry name" value="GT4_PimA-like"/>
    <property type="match status" value="1"/>
</dbReference>
<gene>
    <name evidence="2" type="ORF">ABAZ39_33375</name>
</gene>
<keyword evidence="2" id="KW-0614">Plasmid</keyword>
<protein>
    <recommendedName>
        <fullName evidence="1">Glycosyl transferase family 1 domain-containing protein</fullName>
    </recommendedName>
</protein>
<reference evidence="2 3" key="1">
    <citation type="journal article" date="2014" name="Genome Announc.">
        <title>Complete Genome Sequence of the Model Rhizosphere Strain Azospirillum brasilense Az39, Successfully Applied in Agriculture.</title>
        <authorList>
            <person name="Rivera D."/>
            <person name="Revale S."/>
            <person name="Molina R."/>
            <person name="Gualpa J."/>
            <person name="Puente M."/>
            <person name="Maroniche G."/>
            <person name="Paris G."/>
            <person name="Baker D."/>
            <person name="Clavijo B."/>
            <person name="McLay K."/>
            <person name="Spaepen S."/>
            <person name="Perticari A."/>
            <person name="Vazquez M."/>
            <person name="Wisniewski-Dye F."/>
            <person name="Watkins C."/>
            <person name="Martinez-Abarca F."/>
            <person name="Vanderleyden J."/>
            <person name="Cassan F."/>
        </authorList>
    </citation>
    <scope>NUCLEOTIDE SEQUENCE [LARGE SCALE GENOMIC DNA]</scope>
    <source>
        <strain evidence="2 3">Az39</strain>
        <plasmid evidence="2">AbAZ39_p5</plasmid>
    </source>
</reference>
<dbReference type="PANTHER" id="PTHR45947">
    <property type="entry name" value="SULFOQUINOVOSYL TRANSFERASE SQD2"/>
    <property type="match status" value="1"/>
</dbReference>
<dbReference type="SUPFAM" id="SSF53756">
    <property type="entry name" value="UDP-Glycosyltransferase/glycogen phosphorylase"/>
    <property type="match status" value="1"/>
</dbReference>
<dbReference type="InterPro" id="IPR001296">
    <property type="entry name" value="Glyco_trans_1"/>
</dbReference>
<dbReference type="GO" id="GO:0016757">
    <property type="term" value="F:glycosyltransferase activity"/>
    <property type="evidence" value="ECO:0007669"/>
    <property type="project" value="InterPro"/>
</dbReference>
<evidence type="ECO:0000313" key="3">
    <source>
        <dbReference type="Proteomes" id="UP000027186"/>
    </source>
</evidence>
<name>A0A060DVD2_9PROT</name>
<geneLocation type="plasmid" evidence="2 3">
    <name>AbAZ39_p5</name>
</geneLocation>
<proteinExistence type="predicted"/>
<organism evidence="2 3">
    <name type="scientific">Azospirillum argentinense</name>
    <dbReference type="NCBI Taxonomy" id="2970906"/>
    <lineage>
        <taxon>Bacteria</taxon>
        <taxon>Pseudomonadati</taxon>
        <taxon>Pseudomonadota</taxon>
        <taxon>Alphaproteobacteria</taxon>
        <taxon>Rhodospirillales</taxon>
        <taxon>Azospirillaceae</taxon>
        <taxon>Azospirillum</taxon>
    </lineage>
</organism>
<accession>A0A060DVD2</accession>
<dbReference type="Gene3D" id="3.40.50.2000">
    <property type="entry name" value="Glycogen Phosphorylase B"/>
    <property type="match status" value="1"/>
</dbReference>
<dbReference type="EMBL" id="CP007798">
    <property type="protein sequence ID" value="AIB16727.1"/>
    <property type="molecule type" value="Genomic_DNA"/>
</dbReference>
<dbReference type="InterPro" id="IPR050194">
    <property type="entry name" value="Glycosyltransferase_grp1"/>
</dbReference>
<dbReference type="Proteomes" id="UP000027186">
    <property type="component" value="Plasmid AbAZ39_p5"/>
</dbReference>
<evidence type="ECO:0000259" key="1">
    <source>
        <dbReference type="Pfam" id="PF00534"/>
    </source>
</evidence>
<dbReference type="Pfam" id="PF00534">
    <property type="entry name" value="Glycos_transf_1"/>
    <property type="match status" value="1"/>
</dbReference>
<dbReference type="PANTHER" id="PTHR45947:SF3">
    <property type="entry name" value="SULFOQUINOVOSYL TRANSFERASE SQD2"/>
    <property type="match status" value="1"/>
</dbReference>
<feature type="domain" description="Glycosyl transferase family 1" evidence="1">
    <location>
        <begin position="194"/>
        <end position="340"/>
    </location>
</feature>
<evidence type="ECO:0000313" key="2">
    <source>
        <dbReference type="EMBL" id="AIB16727.1"/>
    </source>
</evidence>